<dbReference type="InterPro" id="IPR031337">
    <property type="entry name" value="KDPG/KHG_AS_1"/>
</dbReference>
<proteinExistence type="inferred from homology"/>
<keyword evidence="8" id="KW-0119">Carbohydrate metabolism</keyword>
<sequence length="167" mass="17349">MKNWKTTAEAILTTGPVVPVIVVNKLEHAVPMAKALVAGGVRVLEVTLRTACAMDAIRAIAKEVPDAIVGAGTVTNAQQLKEVTEAGAQFAISPGLTDNLLKAATAGTIPLIPGICSVSELMLGMEHGLKEFKFFPAEANGGVKALQAIAGPFSQIRFCPTGRYLPG</sequence>
<dbReference type="Pfam" id="PF01081">
    <property type="entry name" value="Aldolase"/>
    <property type="match status" value="1"/>
</dbReference>
<dbReference type="EMBL" id="CAADJD010000004">
    <property type="protein sequence ID" value="VFS56004.1"/>
    <property type="molecule type" value="Genomic_DNA"/>
</dbReference>
<dbReference type="EC" id="4.1.2.14" evidence="5"/>
<dbReference type="GO" id="GO:0008675">
    <property type="term" value="F:2-dehydro-3-deoxy-phosphogluconate aldolase activity"/>
    <property type="evidence" value="ECO:0007669"/>
    <property type="project" value="UniProtKB-EC"/>
</dbReference>
<dbReference type="PANTHER" id="PTHR30246:SF1">
    <property type="entry name" value="2-DEHYDRO-3-DEOXY-6-PHOSPHOGALACTONATE ALDOLASE-RELATED"/>
    <property type="match status" value="1"/>
</dbReference>
<dbReference type="NCBIfam" id="TIGR01182">
    <property type="entry name" value="eda"/>
    <property type="match status" value="1"/>
</dbReference>
<dbReference type="InterPro" id="IPR013785">
    <property type="entry name" value="Aldolase_TIM"/>
</dbReference>
<protein>
    <recommendedName>
        <fullName evidence="5">2-dehydro-3-deoxy-phosphogluconate aldolase</fullName>
        <ecNumber evidence="5">4.1.2.14</ecNumber>
    </recommendedName>
    <alternativeName>
        <fullName evidence="9">2-keto-3-deoxy-6-phosphogluconate aldolase</fullName>
    </alternativeName>
</protein>
<evidence type="ECO:0000256" key="2">
    <source>
        <dbReference type="ARBA" id="ARBA00004736"/>
    </source>
</evidence>
<dbReference type="PROSITE" id="PS00159">
    <property type="entry name" value="ALDOLASE_KDPG_KHG_1"/>
    <property type="match status" value="1"/>
</dbReference>
<dbReference type="UniPathway" id="UPA00856">
    <property type="reaction ID" value="UER00829"/>
</dbReference>
<dbReference type="AlphaFoldDB" id="A0A485A5F1"/>
<keyword evidence="6" id="KW-0456">Lyase</keyword>
<evidence type="ECO:0000256" key="5">
    <source>
        <dbReference type="ARBA" id="ARBA00013063"/>
    </source>
</evidence>
<comment type="similarity">
    <text evidence="3">Belongs to the KHG/KDPG aldolase family.</text>
</comment>
<comment type="catalytic activity">
    <reaction evidence="1">
        <text>2-dehydro-3-deoxy-6-phospho-D-gluconate = D-glyceraldehyde 3-phosphate + pyruvate</text>
        <dbReference type="Rhea" id="RHEA:17089"/>
        <dbReference type="ChEBI" id="CHEBI:15361"/>
        <dbReference type="ChEBI" id="CHEBI:57569"/>
        <dbReference type="ChEBI" id="CHEBI:59776"/>
        <dbReference type="EC" id="4.1.2.14"/>
    </reaction>
</comment>
<evidence type="ECO:0000256" key="7">
    <source>
        <dbReference type="ARBA" id="ARBA00023270"/>
    </source>
</evidence>
<organism evidence="10 11">
    <name type="scientific">Kluyvera cryocrescens</name>
    <name type="common">Kluyvera citrophila</name>
    <dbReference type="NCBI Taxonomy" id="580"/>
    <lineage>
        <taxon>Bacteria</taxon>
        <taxon>Pseudomonadati</taxon>
        <taxon>Pseudomonadota</taxon>
        <taxon>Gammaproteobacteria</taxon>
        <taxon>Enterobacterales</taxon>
        <taxon>Enterobacteriaceae</taxon>
        <taxon>Kluyvera</taxon>
    </lineage>
</organism>
<name>A0A485A5F1_KLUCR</name>
<dbReference type="Gene3D" id="3.20.20.70">
    <property type="entry name" value="Aldolase class I"/>
    <property type="match status" value="1"/>
</dbReference>
<evidence type="ECO:0000256" key="9">
    <source>
        <dbReference type="ARBA" id="ARBA00049796"/>
    </source>
</evidence>
<comment type="subunit">
    <text evidence="4">Homotrimer.</text>
</comment>
<comment type="pathway">
    <text evidence="2">Carbohydrate acid metabolism; 2-dehydro-3-deoxy-D-gluconate degradation; D-glyceraldehyde 3-phosphate and pyruvate from 2-dehydro-3-deoxy-D-gluconate: step 2/2.</text>
</comment>
<reference evidence="10 11" key="1">
    <citation type="submission" date="2019-03" db="EMBL/GenBank/DDBJ databases">
        <authorList>
            <consortium name="Pathogen Informatics"/>
        </authorList>
    </citation>
    <scope>NUCLEOTIDE SEQUENCE [LARGE SCALE GENOMIC DNA]</scope>
    <source>
        <strain evidence="10 11">NCTC12993</strain>
    </source>
</reference>
<gene>
    <name evidence="10" type="primary">eda</name>
    <name evidence="10" type="ORF">NCTC12993_00331</name>
</gene>
<dbReference type="CDD" id="cd00452">
    <property type="entry name" value="KDPG_aldolase"/>
    <property type="match status" value="1"/>
</dbReference>
<dbReference type="NCBIfam" id="NF004325">
    <property type="entry name" value="PRK05718.1"/>
    <property type="match status" value="1"/>
</dbReference>
<evidence type="ECO:0000256" key="4">
    <source>
        <dbReference type="ARBA" id="ARBA00011233"/>
    </source>
</evidence>
<dbReference type="InterPro" id="IPR000887">
    <property type="entry name" value="Aldlse_KDPG_KHG"/>
</dbReference>
<dbReference type="UniPathway" id="UPA00227"/>
<dbReference type="PANTHER" id="PTHR30246">
    <property type="entry name" value="2-KETO-3-DEOXY-6-PHOSPHOGLUCONATE ALDOLASE"/>
    <property type="match status" value="1"/>
</dbReference>
<dbReference type="Proteomes" id="UP000401081">
    <property type="component" value="Unassembled WGS sequence"/>
</dbReference>
<evidence type="ECO:0000313" key="10">
    <source>
        <dbReference type="EMBL" id="VFS56004.1"/>
    </source>
</evidence>
<accession>A0A485A5F1</accession>
<dbReference type="PROSITE" id="PS00160">
    <property type="entry name" value="ALDOLASE_KDPG_KHG_2"/>
    <property type="match status" value="1"/>
</dbReference>
<evidence type="ECO:0000256" key="1">
    <source>
        <dbReference type="ARBA" id="ARBA00000654"/>
    </source>
</evidence>
<evidence type="ECO:0000313" key="11">
    <source>
        <dbReference type="Proteomes" id="UP000401081"/>
    </source>
</evidence>
<evidence type="ECO:0000256" key="6">
    <source>
        <dbReference type="ARBA" id="ARBA00023239"/>
    </source>
</evidence>
<keyword evidence="11" id="KW-1185">Reference proteome</keyword>
<dbReference type="SUPFAM" id="SSF51569">
    <property type="entry name" value="Aldolase"/>
    <property type="match status" value="1"/>
</dbReference>
<evidence type="ECO:0000256" key="8">
    <source>
        <dbReference type="ARBA" id="ARBA00023277"/>
    </source>
</evidence>
<keyword evidence="7" id="KW-0704">Schiff base</keyword>
<evidence type="ECO:0000256" key="3">
    <source>
        <dbReference type="ARBA" id="ARBA00006906"/>
    </source>
</evidence>
<dbReference type="InterPro" id="IPR031338">
    <property type="entry name" value="KDPG/KHG_AS_2"/>
</dbReference>